<reference evidence="10 12" key="3">
    <citation type="submission" date="2024-08" db="EMBL/GenBank/DDBJ databases">
        <authorList>
            <person name="Wei W."/>
        </authorList>
    </citation>
    <scope>NUCLEOTIDE SEQUENCE [LARGE SCALE GENOMIC DNA]</scope>
    <source>
        <strain evidence="10 12">XU2</strain>
    </source>
</reference>
<keyword evidence="3" id="KW-0677">Repeat</keyword>
<keyword evidence="5" id="KW-1133">Transmembrane helix</keyword>
<dbReference type="SMART" id="SM00028">
    <property type="entry name" value="TPR"/>
    <property type="match status" value="4"/>
</dbReference>
<keyword evidence="4 8" id="KW-0802">TPR repeat</keyword>
<name>A0A5M8QL75_9BACT</name>
<comment type="subcellular location">
    <subcellularLocation>
        <location evidence="1">Membrane</location>
        <topology evidence="1">Single-pass membrane protein</topology>
    </subcellularLocation>
</comment>
<dbReference type="RefSeq" id="WP_149097708.1">
    <property type="nucleotide sequence ID" value="NZ_BMMG01000002.1"/>
</dbReference>
<dbReference type="Proteomes" id="UP001570846">
    <property type="component" value="Unassembled WGS sequence"/>
</dbReference>
<protein>
    <submittedName>
        <fullName evidence="9">Tetratricopeptide repeat protein</fullName>
    </submittedName>
</protein>
<evidence type="ECO:0000256" key="8">
    <source>
        <dbReference type="PROSITE-ProRule" id="PRU00339"/>
    </source>
</evidence>
<dbReference type="EMBL" id="JBGOGF010000001">
    <property type="protein sequence ID" value="MFA1769889.1"/>
    <property type="molecule type" value="Genomic_DNA"/>
</dbReference>
<evidence type="ECO:0000256" key="6">
    <source>
        <dbReference type="ARBA" id="ARBA00023136"/>
    </source>
</evidence>
<evidence type="ECO:0000256" key="3">
    <source>
        <dbReference type="ARBA" id="ARBA00022737"/>
    </source>
</evidence>
<evidence type="ECO:0000256" key="1">
    <source>
        <dbReference type="ARBA" id="ARBA00004167"/>
    </source>
</evidence>
<dbReference type="SUPFAM" id="SSF48452">
    <property type="entry name" value="TPR-like"/>
    <property type="match status" value="1"/>
</dbReference>
<dbReference type="AlphaFoldDB" id="A0A5M8QL75"/>
<dbReference type="EMBL" id="VKKZ01000019">
    <property type="protein sequence ID" value="KAA6435516.1"/>
    <property type="molecule type" value="Genomic_DNA"/>
</dbReference>
<dbReference type="OrthoDB" id="1287940at2"/>
<comment type="caution">
    <text evidence="9">The sequence shown here is derived from an EMBL/GenBank/DDBJ whole genome shotgun (WGS) entry which is preliminary data.</text>
</comment>
<evidence type="ECO:0000256" key="7">
    <source>
        <dbReference type="ARBA" id="ARBA00038030"/>
    </source>
</evidence>
<gene>
    <name evidence="10" type="ORF">ACD591_01200</name>
    <name evidence="9" type="ORF">FOE74_06100</name>
</gene>
<dbReference type="InterPro" id="IPR011990">
    <property type="entry name" value="TPR-like_helical_dom_sf"/>
</dbReference>
<accession>A0A5M8QL75</accession>
<evidence type="ECO:0000256" key="5">
    <source>
        <dbReference type="ARBA" id="ARBA00022989"/>
    </source>
</evidence>
<evidence type="ECO:0000256" key="4">
    <source>
        <dbReference type="ARBA" id="ARBA00022803"/>
    </source>
</evidence>
<dbReference type="PANTHER" id="PTHR46208:SF1">
    <property type="entry name" value="MITOCHONDRIAL IMPORT RECEPTOR SUBUNIT TOM70"/>
    <property type="match status" value="1"/>
</dbReference>
<keyword evidence="2" id="KW-0812">Transmembrane</keyword>
<evidence type="ECO:0000313" key="11">
    <source>
        <dbReference type="Proteomes" id="UP000323866"/>
    </source>
</evidence>
<reference evidence="9 11" key="2">
    <citation type="submission" date="2019-09" db="EMBL/GenBank/DDBJ databases">
        <title>A bacterium isolated from glacier soil.</title>
        <authorList>
            <person name="Liu Q."/>
        </authorList>
    </citation>
    <scope>NUCLEOTIDE SEQUENCE [LARGE SCALE GENOMIC DNA]</scope>
    <source>
        <strain evidence="9 11">MDT1-10-3</strain>
    </source>
</reference>
<organism evidence="9 11">
    <name type="scientific">Rufibacter glacialis</name>
    <dbReference type="NCBI Taxonomy" id="1259555"/>
    <lineage>
        <taxon>Bacteria</taxon>
        <taxon>Pseudomonadati</taxon>
        <taxon>Bacteroidota</taxon>
        <taxon>Cytophagia</taxon>
        <taxon>Cytophagales</taxon>
        <taxon>Hymenobacteraceae</taxon>
        <taxon>Rufibacter</taxon>
    </lineage>
</organism>
<proteinExistence type="inferred from homology"/>
<dbReference type="Gene3D" id="1.25.40.10">
    <property type="entry name" value="Tetratricopeptide repeat domain"/>
    <property type="match status" value="1"/>
</dbReference>
<evidence type="ECO:0000256" key="2">
    <source>
        <dbReference type="ARBA" id="ARBA00022692"/>
    </source>
</evidence>
<dbReference type="InterPro" id="IPR019734">
    <property type="entry name" value="TPR_rpt"/>
</dbReference>
<evidence type="ECO:0000313" key="12">
    <source>
        <dbReference type="Proteomes" id="UP001570846"/>
    </source>
</evidence>
<dbReference type="GO" id="GO:0016020">
    <property type="term" value="C:membrane"/>
    <property type="evidence" value="ECO:0007669"/>
    <property type="project" value="UniProtKB-SubCell"/>
</dbReference>
<reference evidence="9 11" key="1">
    <citation type="submission" date="2019-07" db="EMBL/GenBank/DDBJ databases">
        <authorList>
            <person name="Qu J.-H."/>
        </authorList>
    </citation>
    <scope>NUCLEOTIDE SEQUENCE [LARGE SCALE GENOMIC DNA]</scope>
    <source>
        <strain evidence="9 11">MDT1-10-3</strain>
    </source>
</reference>
<sequence>MIIIHPIDDFLFELFPFAKGAVNASEVLKEEMSRYYTVGPYSPRVKVKGNFIEVSINTDLIASQQKVFQEVLNLSEQGKYEQSKNKLVPLIEKAPQVSEYHRILGQILSEQGDQEGAIDALIDALRWDPKNGWALLMMGNIFARSKNDFDTAFKYYEQAVKANPEDNITVNNIAGILMQQGKLPEAKEYFYKAMEIDRNYPNTHLGLGIIAEMEGDLDSAFYSIIESIKTNKTKDAVYQNSLRKAFEVARKIVEQGDGMDTVKAFLYRLEEEGGHEIELAPAPEILTAAKIEFAENYGRETHIIRYKPGYPAVEHLMMHEALHLQLVIEARKEDLNQLFVTSQQQKGVFAKDQADTLRKLRKMGLSEESLAGYTSSLFEGINLQVYNAPIDLFIEDIIYKEYSNLRAYQFLSLYGLLQEGIKAVTDKKILELSPKDIVSKSRIYNLVSAMQFKELYGVDLLKDYNAFPFEVKQAEDFYKEFEEYRKDRQPGEEYEVVQHWAEDMRLENYFELISEKEYREKRTDLEGILESIEQDPYGLESPLDPFQQREMEKFQASHGGEETNMAVVMFMVDALQFFKGMPKDKVKQIAFEIATMGIAGIHPDKQNYIVPSIKGKSFSGYHLMAYYYVSWALALPEMLKDLQLPFDNEYALAKQLSGKPNE</sequence>
<keyword evidence="6" id="KW-0472">Membrane</keyword>
<dbReference type="PROSITE" id="PS50005">
    <property type="entry name" value="TPR"/>
    <property type="match status" value="1"/>
</dbReference>
<feature type="repeat" description="TPR" evidence="8">
    <location>
        <begin position="98"/>
        <end position="131"/>
    </location>
</feature>
<dbReference type="PANTHER" id="PTHR46208">
    <property type="entry name" value="MITOCHONDRIAL IMPORT RECEPTOR SUBUNIT TOM70"/>
    <property type="match status" value="1"/>
</dbReference>
<dbReference type="Pfam" id="PF13432">
    <property type="entry name" value="TPR_16"/>
    <property type="match status" value="2"/>
</dbReference>
<evidence type="ECO:0000313" key="10">
    <source>
        <dbReference type="EMBL" id="MFA1769889.1"/>
    </source>
</evidence>
<dbReference type="Proteomes" id="UP000323866">
    <property type="component" value="Unassembled WGS sequence"/>
</dbReference>
<evidence type="ECO:0000313" key="9">
    <source>
        <dbReference type="EMBL" id="KAA6435516.1"/>
    </source>
</evidence>
<keyword evidence="12" id="KW-1185">Reference proteome</keyword>
<comment type="similarity">
    <text evidence="7">Belongs to the Tom70 family.</text>
</comment>